<dbReference type="InterPro" id="IPR014710">
    <property type="entry name" value="RmlC-like_jellyroll"/>
</dbReference>
<evidence type="ECO:0000313" key="2">
    <source>
        <dbReference type="Proteomes" id="UP001242045"/>
    </source>
</evidence>
<comment type="caution">
    <text evidence="1">The sequence shown here is derived from an EMBL/GenBank/DDBJ whole genome shotgun (WGS) entry which is preliminary data.</text>
</comment>
<dbReference type="EMBL" id="JAUSRD010000003">
    <property type="protein sequence ID" value="MDP9892590.1"/>
    <property type="molecule type" value="Genomic_DNA"/>
</dbReference>
<proteinExistence type="predicted"/>
<dbReference type="Proteomes" id="UP001242045">
    <property type="component" value="Unassembled WGS sequence"/>
</dbReference>
<dbReference type="GO" id="GO:0051213">
    <property type="term" value="F:dioxygenase activity"/>
    <property type="evidence" value="ECO:0007669"/>
    <property type="project" value="UniProtKB-KW"/>
</dbReference>
<dbReference type="InterPro" id="IPR011051">
    <property type="entry name" value="RmlC_Cupin_sf"/>
</dbReference>
<sequence length="121" mass="12984">MHRPPNLDDLPISHHFGGGVYAKETRIAAGLILVQHKHEHDHLSVLASGTVELLIDGVRSEMTGPACITIAGGKHHGVKALTDVVWYCIHATNCADESEVDEVLTASPDDAQMASMIQALQ</sequence>
<reference evidence="1" key="1">
    <citation type="submission" date="2023-07" db="EMBL/GenBank/DDBJ databases">
        <title>Sorghum-associated microbial communities from plants grown in Nebraska, USA.</title>
        <authorList>
            <person name="Schachtman D."/>
        </authorList>
    </citation>
    <scope>NUCLEOTIDE SEQUENCE</scope>
    <source>
        <strain evidence="1">DS3754</strain>
    </source>
</reference>
<keyword evidence="1" id="KW-0560">Oxidoreductase</keyword>
<accession>A0AAW8CVB8</accession>
<name>A0AAW8CVB8_9BURK</name>
<keyword evidence="1" id="KW-0223">Dioxygenase</keyword>
<protein>
    <submittedName>
        <fullName evidence="1">Quercetin dioxygenase-like cupin family protein</fullName>
    </submittedName>
</protein>
<dbReference type="RefSeq" id="WP_307684446.1">
    <property type="nucleotide sequence ID" value="NZ_JAUSRD010000003.1"/>
</dbReference>
<organism evidence="1 2">
    <name type="scientific">Variovorax boronicumulans</name>
    <dbReference type="NCBI Taxonomy" id="436515"/>
    <lineage>
        <taxon>Bacteria</taxon>
        <taxon>Pseudomonadati</taxon>
        <taxon>Pseudomonadota</taxon>
        <taxon>Betaproteobacteria</taxon>
        <taxon>Burkholderiales</taxon>
        <taxon>Comamonadaceae</taxon>
        <taxon>Variovorax</taxon>
    </lineage>
</organism>
<evidence type="ECO:0000313" key="1">
    <source>
        <dbReference type="EMBL" id="MDP9892590.1"/>
    </source>
</evidence>
<dbReference type="AlphaFoldDB" id="A0AAW8CVB8"/>
<dbReference type="Gene3D" id="2.60.120.10">
    <property type="entry name" value="Jelly Rolls"/>
    <property type="match status" value="1"/>
</dbReference>
<dbReference type="SUPFAM" id="SSF51182">
    <property type="entry name" value="RmlC-like cupins"/>
    <property type="match status" value="1"/>
</dbReference>
<gene>
    <name evidence="1" type="ORF">J2W31_001695</name>
</gene>